<dbReference type="Pfam" id="PF01156">
    <property type="entry name" value="IU_nuc_hydro"/>
    <property type="match status" value="1"/>
</dbReference>
<evidence type="ECO:0000313" key="5">
    <source>
        <dbReference type="Proteomes" id="UP000319478"/>
    </source>
</evidence>
<keyword evidence="1 4" id="KW-0378">Hydrolase</keyword>
<protein>
    <submittedName>
        <fullName evidence="4">Nucleoside hydrolase</fullName>
    </submittedName>
</protein>
<gene>
    <name evidence="4" type="ORF">GHA01_04100</name>
</gene>
<keyword evidence="5" id="KW-1185">Reference proteome</keyword>
<dbReference type="InterPro" id="IPR036452">
    <property type="entry name" value="Ribo_hydro-like"/>
</dbReference>
<dbReference type="SUPFAM" id="SSF53590">
    <property type="entry name" value="Nucleoside hydrolase"/>
    <property type="match status" value="1"/>
</dbReference>
<name>A0ABQ0SBG7_NOVHA</name>
<proteinExistence type="predicted"/>
<organism evidence="4 5">
    <name type="scientific">Novacetimonas hansenii</name>
    <name type="common">Komagataeibacter hansenii</name>
    <dbReference type="NCBI Taxonomy" id="436"/>
    <lineage>
        <taxon>Bacteria</taxon>
        <taxon>Pseudomonadati</taxon>
        <taxon>Pseudomonadota</taxon>
        <taxon>Alphaproteobacteria</taxon>
        <taxon>Acetobacterales</taxon>
        <taxon>Acetobacteraceae</taxon>
        <taxon>Novacetimonas</taxon>
    </lineage>
</organism>
<feature type="domain" description="Inosine/uridine-preferring nucleoside hydrolase" evidence="3">
    <location>
        <begin position="45"/>
        <end position="334"/>
    </location>
</feature>
<sequence>MKNGAHAWQMLTDAAQEATTPPILFVNKDGSRDMTRPLLLDLTGAPQDMAALVMALQVPDMLDPVLVTTGGHGAQQARRAAELARRVLQKAGRQDIPVHGGSGLPVFAVGNAWARPRNGAGDATGDATGDAAGVDLGEAELPAVAMIRHAMARPADSVSVCCAGALTNLALALMQEPRLALHLHGVVILADAGGGDGPGVGGFGVDTNIHADPEAAAIVLASGVPVTVLPRDCVARVTADGIWMEQVAALAGRGCAGGMVHDLLRGAGAQAVPMASAVAVVSLLCPRLFGGHMARLGVECRGELTRGTLVPIGSGQNNIAPNAFVLDRVSVDACRDVARDLLLHAAGVA</sequence>
<accession>A0ABQ0SBG7</accession>
<keyword evidence="2" id="KW-0326">Glycosidase</keyword>
<reference evidence="4 5" key="1">
    <citation type="submission" date="2019-06" db="EMBL/GenBank/DDBJ databases">
        <title>Whole genome shotgun sequence of Komagataeibacter hansenii NBRC 14820.</title>
        <authorList>
            <person name="Hosoyama A."/>
            <person name="Uohara A."/>
            <person name="Ohji S."/>
            <person name="Ichikawa N."/>
        </authorList>
    </citation>
    <scope>NUCLEOTIDE SEQUENCE [LARGE SCALE GENOMIC DNA]</scope>
    <source>
        <strain evidence="4 5">NBRC 14820</strain>
    </source>
</reference>
<dbReference type="PANTHER" id="PTHR12304:SF4">
    <property type="entry name" value="URIDINE NUCLEOSIDASE"/>
    <property type="match status" value="1"/>
</dbReference>
<evidence type="ECO:0000256" key="1">
    <source>
        <dbReference type="ARBA" id="ARBA00022801"/>
    </source>
</evidence>
<dbReference type="GO" id="GO:0016787">
    <property type="term" value="F:hydrolase activity"/>
    <property type="evidence" value="ECO:0007669"/>
    <property type="project" value="UniProtKB-KW"/>
</dbReference>
<evidence type="ECO:0000259" key="3">
    <source>
        <dbReference type="Pfam" id="PF01156"/>
    </source>
</evidence>
<dbReference type="InterPro" id="IPR023186">
    <property type="entry name" value="IUNH"/>
</dbReference>
<dbReference type="PANTHER" id="PTHR12304">
    <property type="entry name" value="INOSINE-URIDINE PREFERRING NUCLEOSIDE HYDROLASE"/>
    <property type="match status" value="1"/>
</dbReference>
<dbReference type="Gene3D" id="3.90.245.10">
    <property type="entry name" value="Ribonucleoside hydrolase-like"/>
    <property type="match status" value="1"/>
</dbReference>
<dbReference type="InterPro" id="IPR001910">
    <property type="entry name" value="Inosine/uridine_hydrolase_dom"/>
</dbReference>
<dbReference type="EMBL" id="BJNN01000032">
    <property type="protein sequence ID" value="GEC62561.1"/>
    <property type="molecule type" value="Genomic_DNA"/>
</dbReference>
<dbReference type="Proteomes" id="UP000319478">
    <property type="component" value="Unassembled WGS sequence"/>
</dbReference>
<comment type="caution">
    <text evidence="4">The sequence shown here is derived from an EMBL/GenBank/DDBJ whole genome shotgun (WGS) entry which is preliminary data.</text>
</comment>
<evidence type="ECO:0000256" key="2">
    <source>
        <dbReference type="ARBA" id="ARBA00023295"/>
    </source>
</evidence>
<evidence type="ECO:0000313" key="4">
    <source>
        <dbReference type="EMBL" id="GEC62561.1"/>
    </source>
</evidence>